<dbReference type="RefSeq" id="WP_059057806.1">
    <property type="nucleotide sequence ID" value="NZ_CEML01000001.1"/>
</dbReference>
<dbReference type="EMBL" id="LN831302">
    <property type="protein sequence ID" value="CQH61494.1"/>
    <property type="molecule type" value="Genomic_DNA"/>
</dbReference>
<keyword evidence="1" id="KW-1133">Transmembrane helix</keyword>
<protein>
    <submittedName>
        <fullName evidence="2">BofA domain protein</fullName>
    </submittedName>
</protein>
<evidence type="ECO:0000313" key="3">
    <source>
        <dbReference type="Proteomes" id="UP000066737"/>
    </source>
</evidence>
<organism evidence="2 3">
    <name type="scientific">Halobacterium hubeiense</name>
    <dbReference type="NCBI Taxonomy" id="1407499"/>
    <lineage>
        <taxon>Archaea</taxon>
        <taxon>Methanobacteriati</taxon>
        <taxon>Methanobacteriota</taxon>
        <taxon>Stenosarchaea group</taxon>
        <taxon>Halobacteria</taxon>
        <taxon>Halobacteriales</taxon>
        <taxon>Halobacteriaceae</taxon>
        <taxon>Halobacterium</taxon>
    </lineage>
</organism>
<keyword evidence="1" id="KW-0472">Membrane</keyword>
<reference evidence="3" key="1">
    <citation type="journal article" date="2016" name="Environ. Microbiol.">
        <title>The complete genome of a viable archaeum isolated from 123-million-year-old rock salt.</title>
        <authorList>
            <person name="Jaakkola S.T."/>
            <person name="Pfeiffer F."/>
            <person name="Ravantti J.J."/>
            <person name="Guo Q."/>
            <person name="Liu Y."/>
            <person name="Chen X."/>
            <person name="Ma H."/>
            <person name="Yang C."/>
            <person name="Oksanen H.M."/>
            <person name="Bamford D.H."/>
        </authorList>
    </citation>
    <scope>NUCLEOTIDE SEQUENCE</scope>
    <source>
        <strain evidence="3">JI20-1</strain>
    </source>
</reference>
<keyword evidence="1" id="KW-0812">Transmembrane</keyword>
<accession>A0A0U5H6C5</accession>
<proteinExistence type="predicted"/>
<feature type="transmembrane region" description="Helical" evidence="1">
    <location>
        <begin position="35"/>
        <end position="62"/>
    </location>
</feature>
<sequence>MPTMLEVGLAVLVLVALFGAYRVIRAVKPFIVNAVVGLVVILIAEFLGAQVAVTPLALLVVAIGGLPGAILVILLATLGVAFVPGLLAVPLLL</sequence>
<gene>
    <name evidence="2" type="ORF">HHUB_3466</name>
</gene>
<dbReference type="AlphaFoldDB" id="A0A0U5H6C5"/>
<dbReference type="KEGG" id="hhb:Hhub_3466"/>
<evidence type="ECO:0000256" key="1">
    <source>
        <dbReference type="SAM" id="Phobius"/>
    </source>
</evidence>
<name>A0A0U5H6C5_9EURY</name>
<dbReference type="OrthoDB" id="205985at2157"/>
<feature type="transmembrane region" description="Helical" evidence="1">
    <location>
        <begin position="69"/>
        <end position="92"/>
    </location>
</feature>
<dbReference type="Pfam" id="PF07441">
    <property type="entry name" value="BofA"/>
    <property type="match status" value="1"/>
</dbReference>
<dbReference type="InterPro" id="IPR010001">
    <property type="entry name" value="BofA"/>
</dbReference>
<dbReference type="Proteomes" id="UP000066737">
    <property type="component" value="Chromosome I"/>
</dbReference>
<dbReference type="GeneID" id="26660077"/>
<evidence type="ECO:0000313" key="2">
    <source>
        <dbReference type="EMBL" id="CQH61494.1"/>
    </source>
</evidence>
<keyword evidence="3" id="KW-1185">Reference proteome</keyword>
<dbReference type="STRING" id="1407499.HHUB_3466"/>